<organism evidence="1 2">
    <name type="scientific">Extremus antarcticus</name>
    <dbReference type="NCBI Taxonomy" id="702011"/>
    <lineage>
        <taxon>Eukaryota</taxon>
        <taxon>Fungi</taxon>
        <taxon>Dikarya</taxon>
        <taxon>Ascomycota</taxon>
        <taxon>Pezizomycotina</taxon>
        <taxon>Dothideomycetes</taxon>
        <taxon>Dothideomycetidae</taxon>
        <taxon>Mycosphaerellales</taxon>
        <taxon>Extremaceae</taxon>
        <taxon>Extremus</taxon>
    </lineage>
</organism>
<comment type="caution">
    <text evidence="1">The sequence shown here is derived from an EMBL/GenBank/DDBJ whole genome shotgun (WGS) entry which is preliminary data.</text>
</comment>
<sequence length="130" mass="14374">MHQTSPALKSSRKPDPYPSSPYFLLRNTLQLCDTDMATLNALKQALRQKATTTAAIPTQPLSESQYDAGFNILLQGSAKQIYEEFIVPQLSLLLATLLQSRVCISVLEIGPGPESVLGRLPAHQRQRIKK</sequence>
<gene>
    <name evidence="1" type="ORF">LTR09_005654</name>
</gene>
<keyword evidence="2" id="KW-1185">Reference proteome</keyword>
<proteinExistence type="predicted"/>
<reference evidence="1" key="1">
    <citation type="submission" date="2023-04" db="EMBL/GenBank/DDBJ databases">
        <title>Black Yeasts Isolated from many extreme environments.</title>
        <authorList>
            <person name="Coleine C."/>
            <person name="Stajich J.E."/>
            <person name="Selbmann L."/>
        </authorList>
    </citation>
    <scope>NUCLEOTIDE SEQUENCE</scope>
    <source>
        <strain evidence="1">CCFEE 5312</strain>
    </source>
</reference>
<accession>A0AAJ0DN82</accession>
<evidence type="ECO:0000313" key="1">
    <source>
        <dbReference type="EMBL" id="KAK3053485.1"/>
    </source>
</evidence>
<evidence type="ECO:0000313" key="2">
    <source>
        <dbReference type="Proteomes" id="UP001271007"/>
    </source>
</evidence>
<name>A0AAJ0DN82_9PEZI</name>
<dbReference type="EMBL" id="JAWDJX010000016">
    <property type="protein sequence ID" value="KAK3053485.1"/>
    <property type="molecule type" value="Genomic_DNA"/>
</dbReference>
<dbReference type="Proteomes" id="UP001271007">
    <property type="component" value="Unassembled WGS sequence"/>
</dbReference>
<dbReference type="AlphaFoldDB" id="A0AAJ0DN82"/>
<protein>
    <submittedName>
        <fullName evidence="1">Uncharacterized protein</fullName>
    </submittedName>
</protein>